<reference evidence="2" key="4">
    <citation type="submission" date="2017-11" db="EMBL/GenBank/DDBJ databases">
        <title>Complete genome sequence of Serratia sp. ATCC 39006.</title>
        <authorList>
            <person name="Hampton H.G."/>
            <person name="Jackson S.A."/>
            <person name="Jauregui R."/>
            <person name="Poulter G.T.M."/>
            <person name="Salmond G.P.C."/>
            <person name="Fineran P.C."/>
        </authorList>
    </citation>
    <scope>NUCLEOTIDE SEQUENCE</scope>
    <source>
        <strain evidence="2">ATCC 39006</strain>
    </source>
</reference>
<dbReference type="Proteomes" id="UP000233778">
    <property type="component" value="Chromosome"/>
</dbReference>
<dbReference type="EMBL" id="CP025084">
    <property type="protein sequence ID" value="AUH03213.1"/>
    <property type="molecule type" value="Genomic_DNA"/>
</dbReference>
<evidence type="ECO:0000313" key="1">
    <source>
        <dbReference type="EMBL" id="AUG98898.1"/>
    </source>
</evidence>
<dbReference type="EMBL" id="CP025085">
    <property type="protein sequence ID" value="AUG98898.1"/>
    <property type="molecule type" value="Genomic_DNA"/>
</dbReference>
<gene>
    <name evidence="1" type="ORF">CWC46_03130</name>
    <name evidence="2" type="ORF">Ser39006_003130</name>
</gene>
<evidence type="ECO:0000313" key="4">
    <source>
        <dbReference type="Proteomes" id="UP000233778"/>
    </source>
</evidence>
<evidence type="ECO:0000313" key="2">
    <source>
        <dbReference type="EMBL" id="AUH03213.1"/>
    </source>
</evidence>
<accession>A0A2I5T2V6</accession>
<reference evidence="1 4" key="3">
    <citation type="submission" date="2017-11" db="EMBL/GenBank/DDBJ databases">
        <title>Complete genome sequence of Serratia sp. ATCC 39006 LacA.</title>
        <authorList>
            <person name="Hampton H.G."/>
            <person name="Jackson S.A."/>
            <person name="Jauregui R."/>
            <person name="Poulter G.T.M."/>
            <person name="Salmond G.P.C."/>
            <person name="Fineran P.C."/>
        </authorList>
    </citation>
    <scope>NUCLEOTIDE SEQUENCE [LARGE SCALE GENOMIC DNA]</scope>
    <source>
        <strain evidence="1 4">ATCC 39006</strain>
    </source>
</reference>
<sequence>MPVTLASGSSLRLAPLGPLQATFKSAFGRFVTPILDLYKRLEIHSPTAFLYHEPYRAYAQRILFILIIKV</sequence>
<protein>
    <submittedName>
        <fullName evidence="2">Uncharacterized protein</fullName>
    </submittedName>
</protein>
<dbReference type="AlphaFoldDB" id="A0A2I5T2V6"/>
<organism evidence="2 3">
    <name type="scientific">Serratia sp. (strain ATCC 39006)</name>
    <name type="common">Prodigiosinella confusarubida</name>
    <dbReference type="NCBI Taxonomy" id="104623"/>
    <lineage>
        <taxon>Bacteria</taxon>
        <taxon>Pseudomonadati</taxon>
        <taxon>Pseudomonadota</taxon>
        <taxon>Gammaproteobacteria</taxon>
        <taxon>Enterobacterales</taxon>
        <taxon>Pectobacteriaceae</taxon>
        <taxon>Prodigiosinella</taxon>
    </lineage>
</organism>
<reference evidence="2" key="2">
    <citation type="submission" date="2013-09" db="EMBL/GenBank/DDBJ databases">
        <authorList>
            <person name="Wang G."/>
            <person name="Yang Y."/>
            <person name="Su Y."/>
        </authorList>
    </citation>
    <scope>NUCLEOTIDE SEQUENCE</scope>
    <source>
        <strain evidence="2">ATCC 39006</strain>
    </source>
</reference>
<reference evidence="2 3" key="1">
    <citation type="journal article" date="2013" name="Genome Announc.">
        <title>Draft genome sequence of Serratia sp. strain ATCC 39006, a model bacterium for analysis of the biosynthesis and regulation of prodigiosin, a carbapenem, and gas vesicles.</title>
        <authorList>
            <person name="Fineran P.C."/>
            <person name="Iglesias Cans M.C."/>
            <person name="Ramsay J.P."/>
            <person name="Wilf N.M."/>
            <person name="Cossyleon D."/>
            <person name="McNeil M.B."/>
            <person name="Williamson N.R."/>
            <person name="Monson R.E."/>
            <person name="Becher S.A."/>
            <person name="Stanton J.A."/>
            <person name="Brugger K."/>
            <person name="Brown S.D."/>
            <person name="Salmond G.P."/>
        </authorList>
    </citation>
    <scope>NUCLEOTIDE SEQUENCE [LARGE SCALE GENOMIC DNA]</scope>
    <source>
        <strain evidence="2">ATCC 39006</strain>
        <strain evidence="3">ATCC 39006 / SC 11482</strain>
    </source>
</reference>
<name>A0A2I5T2V6_SERS3</name>
<keyword evidence="3" id="KW-1185">Reference proteome</keyword>
<dbReference type="Proteomes" id="UP000017700">
    <property type="component" value="Chromosome"/>
</dbReference>
<dbReference type="KEGG" id="sera:Ser39006_003130"/>
<proteinExistence type="predicted"/>
<evidence type="ECO:0000313" key="3">
    <source>
        <dbReference type="Proteomes" id="UP000017700"/>
    </source>
</evidence>
<dbReference type="KEGG" id="serq:CWC46_03130"/>